<feature type="compositionally biased region" description="Basic residues" evidence="4">
    <location>
        <begin position="1"/>
        <end position="18"/>
    </location>
</feature>
<dbReference type="GO" id="GO:0008270">
    <property type="term" value="F:zinc ion binding"/>
    <property type="evidence" value="ECO:0007669"/>
    <property type="project" value="UniProtKB-KW"/>
</dbReference>
<dbReference type="CDD" id="cd21437">
    <property type="entry name" value="zf-HIT_ZNHIT1_like"/>
    <property type="match status" value="1"/>
</dbReference>
<feature type="compositionally biased region" description="Basic and acidic residues" evidence="4">
    <location>
        <begin position="47"/>
        <end position="70"/>
    </location>
</feature>
<organism evidence="5">
    <name type="scientific">Diacronema lutheri</name>
    <name type="common">Unicellular marine alga</name>
    <name type="synonym">Monochrysis lutheri</name>
    <dbReference type="NCBI Taxonomy" id="2081491"/>
    <lineage>
        <taxon>Eukaryota</taxon>
        <taxon>Haptista</taxon>
        <taxon>Haptophyta</taxon>
        <taxon>Pavlovophyceae</taxon>
        <taxon>Pavlovales</taxon>
        <taxon>Pavlovaceae</taxon>
        <taxon>Diacronema</taxon>
    </lineage>
</organism>
<dbReference type="PANTHER" id="PTHR13093">
    <property type="entry name" value="ZINC FINGER HIT DOMAIN CONTAINING PROTEIN 1"/>
    <property type="match status" value="1"/>
</dbReference>
<reference evidence="5" key="1">
    <citation type="submission" date="2021-01" db="EMBL/GenBank/DDBJ databases">
        <authorList>
            <person name="Corre E."/>
            <person name="Pelletier E."/>
            <person name="Niang G."/>
            <person name="Scheremetjew M."/>
            <person name="Finn R."/>
            <person name="Kale V."/>
            <person name="Holt S."/>
            <person name="Cochrane G."/>
            <person name="Meng A."/>
            <person name="Brown T."/>
            <person name="Cohen L."/>
        </authorList>
    </citation>
    <scope>NUCLEOTIDE SEQUENCE</scope>
    <source>
        <strain evidence="5">RCC1537</strain>
    </source>
</reference>
<name>A0A7R9YLY8_DIALT</name>
<keyword evidence="1" id="KW-0479">Metal-binding</keyword>
<accession>A0A7R9YLY8</accession>
<protein>
    <recommendedName>
        <fullName evidence="6">Vps72/YL1 C-terminal domain-containing protein</fullName>
    </recommendedName>
</protein>
<gene>
    <name evidence="5" type="ORF">PLUT1463_LOCUS10213</name>
</gene>
<evidence type="ECO:0000256" key="1">
    <source>
        <dbReference type="ARBA" id="ARBA00022723"/>
    </source>
</evidence>
<keyword evidence="2" id="KW-0863">Zinc-finger</keyword>
<feature type="compositionally biased region" description="Basic residues" evidence="4">
    <location>
        <begin position="135"/>
        <end position="149"/>
    </location>
</feature>
<dbReference type="EMBL" id="HBEB01015948">
    <property type="protein sequence ID" value="CAD8275897.1"/>
    <property type="molecule type" value="Transcribed_RNA"/>
</dbReference>
<proteinExistence type="predicted"/>
<feature type="compositionally biased region" description="Basic and acidic residues" evidence="4">
    <location>
        <begin position="150"/>
        <end position="164"/>
    </location>
</feature>
<feature type="region of interest" description="Disordered" evidence="4">
    <location>
        <begin position="1"/>
        <end position="164"/>
    </location>
</feature>
<keyword evidence="3" id="KW-0862">Zinc</keyword>
<feature type="compositionally biased region" description="Pro residues" evidence="4">
    <location>
        <begin position="25"/>
        <end position="35"/>
    </location>
</feature>
<evidence type="ECO:0008006" key="6">
    <source>
        <dbReference type="Google" id="ProtNLM"/>
    </source>
</evidence>
<sequence>MWIRGPRTRQGRARRRASRWQAARPRPPWSPPAAPSPARGGALRAPKASDRSARRRPSCETRPMKVDEGAGRASTRQRQTKVRALDDHARQELKRKRLDALEQDNWHEDALEPDDDDYEPNESDDGELFLGEQKKGRKKSAGKGAKKKTRGGDQFREETGRTKSFDDIVDDEQYHKFPSWVPTYLSAAVKPSTRPPRKFCYLTGLAGKYKCPVTGDYLGSLEAYETHKETRLKGMV</sequence>
<feature type="compositionally biased region" description="Basic and acidic residues" evidence="4">
    <location>
        <begin position="83"/>
        <end position="110"/>
    </location>
</feature>
<feature type="compositionally biased region" description="Low complexity" evidence="4">
    <location>
        <begin position="36"/>
        <end position="46"/>
    </location>
</feature>
<evidence type="ECO:0000313" key="5">
    <source>
        <dbReference type="EMBL" id="CAD8275897.1"/>
    </source>
</evidence>
<dbReference type="InterPro" id="IPR039723">
    <property type="entry name" value="Vps71/ZNHIT1"/>
</dbReference>
<feature type="compositionally biased region" description="Acidic residues" evidence="4">
    <location>
        <begin position="111"/>
        <end position="127"/>
    </location>
</feature>
<dbReference type="AlphaFoldDB" id="A0A7R9YLY8"/>
<evidence type="ECO:0000256" key="4">
    <source>
        <dbReference type="SAM" id="MobiDB-lite"/>
    </source>
</evidence>
<evidence type="ECO:0000256" key="3">
    <source>
        <dbReference type="ARBA" id="ARBA00022833"/>
    </source>
</evidence>
<dbReference type="GO" id="GO:0006338">
    <property type="term" value="P:chromatin remodeling"/>
    <property type="evidence" value="ECO:0007669"/>
    <property type="project" value="InterPro"/>
</dbReference>
<evidence type="ECO:0000256" key="2">
    <source>
        <dbReference type="ARBA" id="ARBA00022771"/>
    </source>
</evidence>